<dbReference type="RefSeq" id="XP_064728246.1">
    <property type="nucleotide sequence ID" value="XM_064875982.1"/>
</dbReference>
<accession>A0ABR0RHQ7</accession>
<protein>
    <submittedName>
        <fullName evidence="2">Uncharacterized protein</fullName>
    </submittedName>
</protein>
<dbReference type="GeneID" id="90001024"/>
<keyword evidence="3" id="KW-1185">Reference proteome</keyword>
<evidence type="ECO:0000256" key="1">
    <source>
        <dbReference type="SAM" id="MobiDB-lite"/>
    </source>
</evidence>
<feature type="region of interest" description="Disordered" evidence="1">
    <location>
        <begin position="1"/>
        <end position="134"/>
    </location>
</feature>
<feature type="compositionally biased region" description="Low complexity" evidence="1">
    <location>
        <begin position="114"/>
        <end position="124"/>
    </location>
</feature>
<sequence length="622" mass="69206">MAHKSIGGSPAAQDLGVPEGTEVASNTTNPVVDAQTAREIPSTAQTSGLTHRDTLATSKADGANDDSHILSRQNSRQHSSRSKANSPVDTVSDNVYAPTPAITTASTQGVASVEESSTPTQTSSAPPPEVPASTAAPLAPLQELPAELRQQMLATFAGDGKTLDFESVQKLDESLHHIYPVWEEFTDFLRREKKLYQLVVYAPPQSVSDDSLRNLNFHLPPEILDNAVAQEYQTRLASACTMKVEIGHDSGRSLPPNAGDLHFNQVFVYTKSSWLLLCKLLSWNVDIFQGYSFTIEHSHRGRYLDLMQDWLFPLGMVRYARNVSFAGMMGTPALSTLSRNMTRWMQRPEEWHDMLVGMQEELELQLQEGRTAIAEIWSDCHSVAVAWARQESRLTNATAYGWHNSPAYNSFSSLVLDAELAKADIYRKHIKDRIAEVGLVLNEILAYKMFVNGINVFAGMSKEQRMRYHYHQGHRSYYAAKLVGRGQRPEPNNPFWTDTQVRLYKQHVQEAARGLYLAWSLDNTAMADAKVMFDELEEWDTESGAVPGSLVPTLTTIPVPAREDWVGDPELLSRWGLNATSNMIPYFASDLRVRGADDLGQLKTQLGIAAVVGDRGRVRFLV</sequence>
<comment type="caution">
    <text evidence="2">The sequence shown here is derived from an EMBL/GenBank/DDBJ whole genome shotgun (WGS) entry which is preliminary data.</text>
</comment>
<feature type="compositionally biased region" description="Polar residues" evidence="1">
    <location>
        <begin position="83"/>
        <end position="93"/>
    </location>
</feature>
<dbReference type="Proteomes" id="UP001334248">
    <property type="component" value="Unassembled WGS sequence"/>
</dbReference>
<evidence type="ECO:0000313" key="2">
    <source>
        <dbReference type="EMBL" id="KAK5940156.1"/>
    </source>
</evidence>
<name>A0ABR0RHQ7_9EURO</name>
<dbReference type="EMBL" id="JAVHJV010000009">
    <property type="protein sequence ID" value="KAK5940156.1"/>
    <property type="molecule type" value="Genomic_DNA"/>
</dbReference>
<feature type="compositionally biased region" description="Polar residues" evidence="1">
    <location>
        <begin position="101"/>
        <end position="110"/>
    </location>
</feature>
<gene>
    <name evidence="2" type="ORF">PMZ80_007575</name>
</gene>
<reference evidence="2 3" key="1">
    <citation type="journal article" date="2023" name="Res Sq">
        <title>Genomic and morphological characterization of Knufia obscura isolated from the Mars 2020 spacecraft assembly facility.</title>
        <authorList>
            <person name="Chander A.M."/>
            <person name="Teixeira M.M."/>
            <person name="Singh N.K."/>
            <person name="Williams M.P."/>
            <person name="Parker C.W."/>
            <person name="Leo P."/>
            <person name="Stajich J.E."/>
            <person name="Torok T."/>
            <person name="Tighe S."/>
            <person name="Mason C.E."/>
            <person name="Venkateswaran K."/>
        </authorList>
    </citation>
    <scope>NUCLEOTIDE SEQUENCE [LARGE SCALE GENOMIC DNA]</scope>
    <source>
        <strain evidence="2 3">CCFEE 5817</strain>
    </source>
</reference>
<evidence type="ECO:0000313" key="3">
    <source>
        <dbReference type="Proteomes" id="UP001334248"/>
    </source>
</evidence>
<organism evidence="2 3">
    <name type="scientific">Knufia obscura</name>
    <dbReference type="NCBI Taxonomy" id="1635080"/>
    <lineage>
        <taxon>Eukaryota</taxon>
        <taxon>Fungi</taxon>
        <taxon>Dikarya</taxon>
        <taxon>Ascomycota</taxon>
        <taxon>Pezizomycotina</taxon>
        <taxon>Eurotiomycetes</taxon>
        <taxon>Chaetothyriomycetidae</taxon>
        <taxon>Chaetothyriales</taxon>
        <taxon>Trichomeriaceae</taxon>
        <taxon>Knufia</taxon>
    </lineage>
</organism>
<proteinExistence type="predicted"/>